<organism evidence="2">
    <name type="scientific">Pseudomonas fluorescens</name>
    <dbReference type="NCBI Taxonomy" id="294"/>
    <lineage>
        <taxon>Bacteria</taxon>
        <taxon>Pseudomonadati</taxon>
        <taxon>Pseudomonadota</taxon>
        <taxon>Gammaproteobacteria</taxon>
        <taxon>Pseudomonadales</taxon>
        <taxon>Pseudomonadaceae</taxon>
        <taxon>Pseudomonas</taxon>
    </lineage>
</organism>
<proteinExistence type="predicted"/>
<dbReference type="EMBL" id="KX893538">
    <property type="protein sequence ID" value="ARJ57920.1"/>
    <property type="molecule type" value="Genomic_DNA"/>
</dbReference>
<dbReference type="AlphaFoldDB" id="A0A1W6C0J9"/>
<name>A0A1W6C0J9_PSEFL</name>
<sequence length="99" mass="10224">MKFQILCAALLIATAQAAQAQASKDSTPVSTAASFASQFYGVEASAVDVTITKLESHTATAITKAPGHPVCSLELAEVPDGVNTNWALGSWTCEKQPAS</sequence>
<feature type="chain" id="PRO_5013094368" evidence="1">
    <location>
        <begin position="21"/>
        <end position="99"/>
    </location>
</feature>
<reference evidence="2" key="1">
    <citation type="submission" date="2016-09" db="EMBL/GenBank/DDBJ databases">
        <title>IS1411 activates the second repA gene of the plasmid pG20 in Pseudomonas fluorescens PC20.</title>
        <authorList>
            <person name="Naanuri E."/>
            <person name="Heinaru E."/>
            <person name="Joesaar M."/>
            <person name="Heinaru A."/>
        </authorList>
    </citation>
    <scope>NUCLEOTIDE SEQUENCE</scope>
    <source>
        <strain evidence="2">PC20</strain>
        <plasmid evidence="2">pG20</plasmid>
    </source>
</reference>
<evidence type="ECO:0000256" key="1">
    <source>
        <dbReference type="SAM" id="SignalP"/>
    </source>
</evidence>
<feature type="signal peptide" evidence="1">
    <location>
        <begin position="1"/>
        <end position="20"/>
    </location>
</feature>
<keyword evidence="2" id="KW-0614">Plasmid</keyword>
<evidence type="ECO:0000313" key="2">
    <source>
        <dbReference type="EMBL" id="ARJ57920.1"/>
    </source>
</evidence>
<protein>
    <submittedName>
        <fullName evidence="2">Uncharacterized protein</fullName>
    </submittedName>
</protein>
<accession>A0A1W6C0J9</accession>
<geneLocation type="plasmid" evidence="2">
    <name>pG20</name>
</geneLocation>
<keyword evidence="1" id="KW-0732">Signal</keyword>